<dbReference type="PANTHER" id="PTHR30525">
    <property type="entry name" value="1-DEOXY-D-XYLULOSE 5-PHOSPHATE REDUCTOISOMERASE"/>
    <property type="match status" value="1"/>
</dbReference>
<dbReference type="InterPro" id="IPR036291">
    <property type="entry name" value="NAD(P)-bd_dom_sf"/>
</dbReference>
<reference evidence="2 3" key="1">
    <citation type="submission" date="2009-01" db="EMBL/GenBank/DDBJ databases">
        <authorList>
            <person name="Fulton L."/>
            <person name="Clifton S."/>
            <person name="Chinwalla A.T."/>
            <person name="Mitreva M."/>
            <person name="Sodergren E."/>
            <person name="Weinstock G."/>
            <person name="Clifton S."/>
            <person name="Dooling D.J."/>
            <person name="Fulton B."/>
            <person name="Minx P."/>
            <person name="Pepin K.H."/>
            <person name="Johnson M."/>
            <person name="Bhonagiri V."/>
            <person name="Nash W.E."/>
            <person name="Mardis E.R."/>
            <person name="Wilson R.K."/>
        </authorList>
    </citation>
    <scope>NUCLEOTIDE SEQUENCE [LARGE SCALE GENOMIC DNA]</scope>
    <source>
        <strain evidence="2 3">ATCC 23834</strain>
    </source>
</reference>
<dbReference type="GO" id="GO:0051484">
    <property type="term" value="P:isopentenyl diphosphate biosynthetic process, methylerythritol 4-phosphate pathway involved in terpenoid biosynthetic process"/>
    <property type="evidence" value="ECO:0007669"/>
    <property type="project" value="TreeGrafter"/>
</dbReference>
<gene>
    <name evidence="2" type="primary">dxr</name>
    <name evidence="2" type="ORF">EIKCOROL_01771</name>
</gene>
<evidence type="ECO:0000313" key="3">
    <source>
        <dbReference type="Proteomes" id="UP000005837"/>
    </source>
</evidence>
<dbReference type="InterPro" id="IPR013512">
    <property type="entry name" value="DXP_reductoisomerase_N"/>
</dbReference>
<sequence length="108" mass="11138">MTQSLTILGSTGSIGTSTLDVVVRHPERFRIFALSGHSQTAKLAEQCLAFRPQYAVTANEAQAAELRAQLAAAGCQTEVLHGEQALCDIAAAPETDGVMAAIVGAAGL</sequence>
<evidence type="ECO:0000313" key="2">
    <source>
        <dbReference type="EMBL" id="EEG23550.1"/>
    </source>
</evidence>
<accession>C0DWL9</accession>
<dbReference type="PANTHER" id="PTHR30525:SF0">
    <property type="entry name" value="1-DEOXY-D-XYLULOSE 5-PHOSPHATE REDUCTOISOMERASE, CHLOROPLASTIC"/>
    <property type="match status" value="1"/>
</dbReference>
<dbReference type="GO" id="GO:0070402">
    <property type="term" value="F:NADPH binding"/>
    <property type="evidence" value="ECO:0007669"/>
    <property type="project" value="InterPro"/>
</dbReference>
<dbReference type="Proteomes" id="UP000005837">
    <property type="component" value="Unassembled WGS sequence"/>
</dbReference>
<dbReference type="InterPro" id="IPR003821">
    <property type="entry name" value="DXP_reductoisomerase"/>
</dbReference>
<evidence type="ECO:0000259" key="1">
    <source>
        <dbReference type="Pfam" id="PF02670"/>
    </source>
</evidence>
<dbReference type="HOGENOM" id="CLU_035714_3_1_4"/>
<comment type="caution">
    <text evidence="2">The sequence shown here is derived from an EMBL/GenBank/DDBJ whole genome shotgun (WGS) entry which is preliminary data.</text>
</comment>
<dbReference type="EMBL" id="ACEA01000037">
    <property type="protein sequence ID" value="EEG23550.1"/>
    <property type="molecule type" value="Genomic_DNA"/>
</dbReference>
<dbReference type="Gene3D" id="3.40.50.720">
    <property type="entry name" value="NAD(P)-binding Rossmann-like Domain"/>
    <property type="match status" value="1"/>
</dbReference>
<feature type="domain" description="1-deoxy-D-xylulose 5-phosphate reductoisomerase N-terminal" evidence="1">
    <location>
        <begin position="5"/>
        <end position="108"/>
    </location>
</feature>
<proteinExistence type="predicted"/>
<dbReference type="GO" id="GO:0030145">
    <property type="term" value="F:manganese ion binding"/>
    <property type="evidence" value="ECO:0007669"/>
    <property type="project" value="TreeGrafter"/>
</dbReference>
<keyword evidence="2" id="KW-0560">Oxidoreductase</keyword>
<dbReference type="GO" id="GO:0016853">
    <property type="term" value="F:isomerase activity"/>
    <property type="evidence" value="ECO:0007669"/>
    <property type="project" value="UniProtKB-KW"/>
</dbReference>
<name>C0DWL9_EIKCO</name>
<dbReference type="AlphaFoldDB" id="C0DWL9"/>
<dbReference type="GO" id="GO:0030604">
    <property type="term" value="F:1-deoxy-D-xylulose-5-phosphate reductoisomerase activity"/>
    <property type="evidence" value="ECO:0007669"/>
    <property type="project" value="UniProtKB-EC"/>
</dbReference>
<organism evidence="2 3">
    <name type="scientific">Eikenella corrodens ATCC 23834</name>
    <dbReference type="NCBI Taxonomy" id="546274"/>
    <lineage>
        <taxon>Bacteria</taxon>
        <taxon>Pseudomonadati</taxon>
        <taxon>Pseudomonadota</taxon>
        <taxon>Betaproteobacteria</taxon>
        <taxon>Neisseriales</taxon>
        <taxon>Neisseriaceae</taxon>
        <taxon>Eikenella</taxon>
    </lineage>
</organism>
<dbReference type="eggNOG" id="COG0743">
    <property type="taxonomic scope" value="Bacteria"/>
</dbReference>
<dbReference type="EC" id="1.1.1.267" evidence="2"/>
<dbReference type="Pfam" id="PF02670">
    <property type="entry name" value="DXP_reductoisom"/>
    <property type="match status" value="1"/>
</dbReference>
<feature type="non-terminal residue" evidence="2">
    <location>
        <position position="108"/>
    </location>
</feature>
<keyword evidence="2" id="KW-0413">Isomerase</keyword>
<protein>
    <submittedName>
        <fullName evidence="2">1-deoxy-D-xylulose 5-phosphate reductoisomerase</fullName>
        <ecNumber evidence="2">1.1.1.267</ecNumber>
    </submittedName>
</protein>
<dbReference type="SUPFAM" id="SSF51735">
    <property type="entry name" value="NAD(P)-binding Rossmann-fold domains"/>
    <property type="match status" value="1"/>
</dbReference>